<evidence type="ECO:0000256" key="1">
    <source>
        <dbReference type="ARBA" id="ARBA00004651"/>
    </source>
</evidence>
<dbReference type="GO" id="GO:0015171">
    <property type="term" value="F:amino acid transmembrane transporter activity"/>
    <property type="evidence" value="ECO:0007669"/>
    <property type="project" value="TreeGrafter"/>
</dbReference>
<dbReference type="STRING" id="688246.Premu_1360"/>
<evidence type="ECO:0000256" key="4">
    <source>
        <dbReference type="ARBA" id="ARBA00022989"/>
    </source>
</evidence>
<evidence type="ECO:0000256" key="6">
    <source>
        <dbReference type="SAM" id="Phobius"/>
    </source>
</evidence>
<feature type="transmembrane region" description="Helical" evidence="6">
    <location>
        <begin position="156"/>
        <end position="177"/>
    </location>
</feature>
<evidence type="ECO:0000256" key="5">
    <source>
        <dbReference type="ARBA" id="ARBA00023136"/>
    </source>
</evidence>
<dbReference type="RefSeq" id="WP_007574078.1">
    <property type="nucleotide sequence ID" value="NZ_BPTS01000001.1"/>
</dbReference>
<evidence type="ECO:0000256" key="2">
    <source>
        <dbReference type="ARBA" id="ARBA00022475"/>
    </source>
</evidence>
<dbReference type="EMBL" id="GL945017">
    <property type="protein sequence ID" value="EGN56789.1"/>
    <property type="molecule type" value="Genomic_DNA"/>
</dbReference>
<dbReference type="AlphaFoldDB" id="F8NAC6"/>
<dbReference type="HOGENOM" id="CLU_087840_1_1_10"/>
<dbReference type="InterPro" id="IPR001123">
    <property type="entry name" value="LeuE-type"/>
</dbReference>
<feature type="transmembrane region" description="Helical" evidence="6">
    <location>
        <begin position="82"/>
        <end position="102"/>
    </location>
</feature>
<reference evidence="8" key="1">
    <citation type="journal article" date="2011" name="Stand. Genomic Sci.">
        <title>Non-contiguous finished genome sequence of the opportunistic oral pathogen Prevotella multisaccharivorax type strain (PPPA20).</title>
        <authorList>
            <person name="Pati A."/>
            <person name="Gronow S."/>
            <person name="Lu M."/>
            <person name="Lapidus A."/>
            <person name="Nolan M."/>
            <person name="Lucas S."/>
            <person name="Hammon N."/>
            <person name="Deshpande S."/>
            <person name="Cheng J.F."/>
            <person name="Tapia R."/>
            <person name="Han C."/>
            <person name="Goodwin L."/>
            <person name="Pitluck S."/>
            <person name="Liolios K."/>
            <person name="Pagani I."/>
            <person name="Mavromatis K."/>
            <person name="Mikhailova N."/>
            <person name="Huntemann M."/>
            <person name="Chen A."/>
            <person name="Palaniappan K."/>
            <person name="Land M."/>
            <person name="Hauser L."/>
            <person name="Detter J.C."/>
            <person name="Brambilla E.M."/>
            <person name="Rohde M."/>
            <person name="Goker M."/>
            <person name="Woyke T."/>
            <person name="Bristow J."/>
            <person name="Eisen J.A."/>
            <person name="Markowitz V."/>
            <person name="Hugenholtz P."/>
            <person name="Kyrpides N.C."/>
            <person name="Klenk H.P."/>
            <person name="Ivanova N."/>
        </authorList>
    </citation>
    <scope>NUCLEOTIDE SEQUENCE [LARGE SCALE GENOMIC DNA]</scope>
    <source>
        <strain evidence="8">DSM 17128</strain>
    </source>
</reference>
<evidence type="ECO:0000256" key="3">
    <source>
        <dbReference type="ARBA" id="ARBA00022692"/>
    </source>
</evidence>
<feature type="transmembrane region" description="Helical" evidence="6">
    <location>
        <begin position="198"/>
        <end position="221"/>
    </location>
</feature>
<keyword evidence="5 6" id="KW-0472">Membrane</keyword>
<gene>
    <name evidence="7" type="ORF">Premu_1360</name>
</gene>
<feature type="transmembrane region" description="Helical" evidence="6">
    <location>
        <begin position="12"/>
        <end position="35"/>
    </location>
</feature>
<dbReference type="PANTHER" id="PTHR30086">
    <property type="entry name" value="ARGININE EXPORTER PROTEIN ARGO"/>
    <property type="match status" value="1"/>
</dbReference>
<evidence type="ECO:0000313" key="8">
    <source>
        <dbReference type="Proteomes" id="UP000002772"/>
    </source>
</evidence>
<proteinExistence type="predicted"/>
<dbReference type="Pfam" id="PF01810">
    <property type="entry name" value="LysE"/>
    <property type="match status" value="1"/>
</dbReference>
<keyword evidence="4 6" id="KW-1133">Transmembrane helix</keyword>
<keyword evidence="3 6" id="KW-0812">Transmembrane</keyword>
<sequence length="226" mass="24762">MPFPIHIDILELIIKGIIIGVAASAPMGPVGILCVQRTQKKGRWYGFATGVGASVSDLIYALISGAGMSFVVDFINNPVYKFYLQLAGGIMLLAFGLISFFSNPLKNARSGGQKEKGTLLHNGVTAFFITFSNPLIILLFIALFAQFNFIIPKRPVLMAVGYASMIGGALLWWYGLTWVIDKIRSKFDQTGVVIINRIIGGCVIFFSLISLIGTIFNIYLFPKLQQ</sequence>
<keyword evidence="8" id="KW-1185">Reference proteome</keyword>
<dbReference type="eggNOG" id="COG1280">
    <property type="taxonomic scope" value="Bacteria"/>
</dbReference>
<dbReference type="PANTHER" id="PTHR30086:SF20">
    <property type="entry name" value="ARGININE EXPORTER PROTEIN ARGO-RELATED"/>
    <property type="match status" value="1"/>
</dbReference>
<name>F8NAC6_9BACT</name>
<dbReference type="Proteomes" id="UP000002772">
    <property type="component" value="Unassembled WGS sequence"/>
</dbReference>
<feature type="transmembrane region" description="Helical" evidence="6">
    <location>
        <begin position="47"/>
        <end position="70"/>
    </location>
</feature>
<feature type="transmembrane region" description="Helical" evidence="6">
    <location>
        <begin position="123"/>
        <end position="144"/>
    </location>
</feature>
<dbReference type="GO" id="GO:0005886">
    <property type="term" value="C:plasma membrane"/>
    <property type="evidence" value="ECO:0007669"/>
    <property type="project" value="UniProtKB-SubCell"/>
</dbReference>
<organism evidence="7 8">
    <name type="scientific">Hallella multisaccharivorax DSM 17128</name>
    <dbReference type="NCBI Taxonomy" id="688246"/>
    <lineage>
        <taxon>Bacteria</taxon>
        <taxon>Pseudomonadati</taxon>
        <taxon>Bacteroidota</taxon>
        <taxon>Bacteroidia</taxon>
        <taxon>Bacteroidales</taxon>
        <taxon>Prevotellaceae</taxon>
        <taxon>Hallella</taxon>
    </lineage>
</organism>
<evidence type="ECO:0000313" key="7">
    <source>
        <dbReference type="EMBL" id="EGN56789.1"/>
    </source>
</evidence>
<accession>F8NAC6</accession>
<keyword evidence="2" id="KW-1003">Cell membrane</keyword>
<protein>
    <submittedName>
        <fullName evidence="7">Lysine exporter protein (LYSE/YGGA)</fullName>
    </submittedName>
</protein>
<comment type="subcellular location">
    <subcellularLocation>
        <location evidence="1">Cell membrane</location>
        <topology evidence="1">Multi-pass membrane protein</topology>
    </subcellularLocation>
</comment>